<dbReference type="Pfam" id="PF12444">
    <property type="entry name" value="Sox_N"/>
    <property type="match status" value="1"/>
</dbReference>
<dbReference type="CDD" id="cd22031">
    <property type="entry name" value="HMG-box_SoxE"/>
    <property type="match status" value="1"/>
</dbReference>
<keyword evidence="4" id="KW-0804">Transcription</keyword>
<proteinExistence type="predicted"/>
<dbReference type="GO" id="GO:0000981">
    <property type="term" value="F:DNA-binding transcription factor activity, RNA polymerase II-specific"/>
    <property type="evidence" value="ECO:0007669"/>
    <property type="project" value="TreeGrafter"/>
</dbReference>
<dbReference type="FunCoup" id="A0A1W4X6L7">
    <property type="interactions" value="41"/>
</dbReference>
<evidence type="ECO:0000313" key="10">
    <source>
        <dbReference type="RefSeq" id="XP_018331741.1"/>
    </source>
</evidence>
<dbReference type="InterPro" id="IPR036910">
    <property type="entry name" value="HMG_box_dom_sf"/>
</dbReference>
<dbReference type="KEGG" id="apln:108741398"/>
<reference evidence="10" key="1">
    <citation type="submission" date="2025-08" db="UniProtKB">
        <authorList>
            <consortium name="RefSeq"/>
        </authorList>
    </citation>
    <scope>IDENTIFICATION</scope>
    <source>
        <tissue evidence="10">Entire body</tissue>
    </source>
</reference>
<evidence type="ECO:0000313" key="9">
    <source>
        <dbReference type="Proteomes" id="UP000192223"/>
    </source>
</evidence>
<dbReference type="SUPFAM" id="SSF47095">
    <property type="entry name" value="HMG-box"/>
    <property type="match status" value="1"/>
</dbReference>
<feature type="DNA-binding region" description="HMG box" evidence="6">
    <location>
        <begin position="88"/>
        <end position="156"/>
    </location>
</feature>
<dbReference type="AlphaFoldDB" id="A0A1W4X6L7"/>
<sequence length="408" mass="45842">MLSSSNLSCATAAGVTLTATTAASVAAAAAASIQHGTTSPQRSPTSEEHSSIDKTEINEAVTKVLKGYDWTLVPIATKASSDKRKLHVKRPMNAFMVWAQAARRKLADQYPQLHNAELSKTLGKLWRLLSDNDKKPFVEEADRLRIIHKRKHPDYKYQPRRRKQKGPNDSIHQLPHGSNVTFSRSLKQEESSPCSPRRHSSTSPSSCSSQPHSPSITPHTFKQCTDVSNNSIDFNRLPEFDNTYITEDCLDSNDLDQYLPVEHGYQQNIYHDSYVIRRVSEDDESNNNNYKSKRVTSDNFLQNGEEHSDEITSIPFVRYHELQPSSSGVKTERYPSPNTTTNVFTYQSSMPIASPTGYYTNGSHQYLPSYQYLPQRPSTFGNHTVGSYTISGNASSEPWSHWNVPGEI</sequence>
<dbReference type="InterPro" id="IPR050917">
    <property type="entry name" value="SOX_TF"/>
</dbReference>
<evidence type="ECO:0000256" key="7">
    <source>
        <dbReference type="SAM" id="MobiDB-lite"/>
    </source>
</evidence>
<dbReference type="Proteomes" id="UP000192223">
    <property type="component" value="Unplaced"/>
</dbReference>
<comment type="subcellular location">
    <subcellularLocation>
        <location evidence="1">Nucleus</location>
    </subcellularLocation>
</comment>
<accession>A0A1W4X6L7</accession>
<dbReference type="FunFam" id="1.10.30.10:FF:000004">
    <property type="entry name" value="Transcription factor SOX-10"/>
    <property type="match status" value="1"/>
</dbReference>
<dbReference type="RefSeq" id="XP_018331741.1">
    <property type="nucleotide sequence ID" value="XM_018476239.1"/>
</dbReference>
<feature type="compositionally biased region" description="Basic residues" evidence="7">
    <location>
        <begin position="150"/>
        <end position="165"/>
    </location>
</feature>
<organism evidence="9 10">
    <name type="scientific">Agrilus planipennis</name>
    <name type="common">Emerald ash borer</name>
    <name type="synonym">Agrilus marcopoli</name>
    <dbReference type="NCBI Taxonomy" id="224129"/>
    <lineage>
        <taxon>Eukaryota</taxon>
        <taxon>Metazoa</taxon>
        <taxon>Ecdysozoa</taxon>
        <taxon>Arthropoda</taxon>
        <taxon>Hexapoda</taxon>
        <taxon>Insecta</taxon>
        <taxon>Pterygota</taxon>
        <taxon>Neoptera</taxon>
        <taxon>Endopterygota</taxon>
        <taxon>Coleoptera</taxon>
        <taxon>Polyphaga</taxon>
        <taxon>Elateriformia</taxon>
        <taxon>Buprestoidea</taxon>
        <taxon>Buprestidae</taxon>
        <taxon>Agrilinae</taxon>
        <taxon>Agrilus</taxon>
    </lineage>
</organism>
<dbReference type="GO" id="GO:0000978">
    <property type="term" value="F:RNA polymerase II cis-regulatory region sequence-specific DNA binding"/>
    <property type="evidence" value="ECO:0007669"/>
    <property type="project" value="TreeGrafter"/>
</dbReference>
<evidence type="ECO:0000256" key="6">
    <source>
        <dbReference type="PROSITE-ProRule" id="PRU00267"/>
    </source>
</evidence>
<keyword evidence="5 6" id="KW-0539">Nucleus</keyword>
<dbReference type="SMART" id="SM00398">
    <property type="entry name" value="HMG"/>
    <property type="match status" value="1"/>
</dbReference>
<keyword evidence="3 6" id="KW-0238">DNA-binding</keyword>
<feature type="region of interest" description="Disordered" evidence="7">
    <location>
        <begin position="150"/>
        <end position="220"/>
    </location>
</feature>
<evidence type="ECO:0000256" key="5">
    <source>
        <dbReference type="ARBA" id="ARBA00023242"/>
    </source>
</evidence>
<keyword evidence="9" id="KW-1185">Reference proteome</keyword>
<evidence type="ECO:0000256" key="4">
    <source>
        <dbReference type="ARBA" id="ARBA00023163"/>
    </source>
</evidence>
<feature type="domain" description="HMG box" evidence="8">
    <location>
        <begin position="88"/>
        <end position="156"/>
    </location>
</feature>
<keyword evidence="2" id="KW-0805">Transcription regulation</keyword>
<gene>
    <name evidence="10" type="primary">LOC108741398</name>
</gene>
<dbReference type="PANTHER" id="PTHR45803">
    <property type="entry name" value="SOX100B"/>
    <property type="match status" value="1"/>
</dbReference>
<dbReference type="InterPro" id="IPR009071">
    <property type="entry name" value="HMG_box_dom"/>
</dbReference>
<dbReference type="Gene3D" id="1.10.30.10">
    <property type="entry name" value="High mobility group box domain"/>
    <property type="match status" value="1"/>
</dbReference>
<evidence type="ECO:0000256" key="3">
    <source>
        <dbReference type="ARBA" id="ARBA00023125"/>
    </source>
</evidence>
<evidence type="ECO:0000259" key="8">
    <source>
        <dbReference type="PROSITE" id="PS50118"/>
    </source>
</evidence>
<evidence type="ECO:0000256" key="1">
    <source>
        <dbReference type="ARBA" id="ARBA00004123"/>
    </source>
</evidence>
<dbReference type="OrthoDB" id="6247875at2759"/>
<feature type="compositionally biased region" description="Polar residues" evidence="7">
    <location>
        <begin position="176"/>
        <end position="185"/>
    </location>
</feature>
<dbReference type="STRING" id="224129.A0A1W4X6L7"/>
<name>A0A1W4X6L7_AGRPL</name>
<dbReference type="InterPro" id="IPR022151">
    <property type="entry name" value="Sox_N"/>
</dbReference>
<protein>
    <submittedName>
        <fullName evidence="10">Transcription factor SOX-9-like</fullName>
    </submittedName>
</protein>
<dbReference type="GeneID" id="108741398"/>
<dbReference type="GO" id="GO:0005634">
    <property type="term" value="C:nucleus"/>
    <property type="evidence" value="ECO:0007669"/>
    <property type="project" value="UniProtKB-SubCell"/>
</dbReference>
<dbReference type="InParanoid" id="A0A1W4X6L7"/>
<dbReference type="PROSITE" id="PS50118">
    <property type="entry name" value="HMG_BOX_2"/>
    <property type="match status" value="1"/>
</dbReference>
<dbReference type="PANTHER" id="PTHR45803:SF5">
    <property type="entry name" value="SOX100B"/>
    <property type="match status" value="1"/>
</dbReference>
<dbReference type="Pfam" id="PF00505">
    <property type="entry name" value="HMG_box"/>
    <property type="match status" value="1"/>
</dbReference>
<feature type="compositionally biased region" description="Low complexity" evidence="7">
    <location>
        <begin position="191"/>
        <end position="215"/>
    </location>
</feature>
<evidence type="ECO:0000256" key="2">
    <source>
        <dbReference type="ARBA" id="ARBA00023015"/>
    </source>
</evidence>